<reference evidence="3" key="1">
    <citation type="journal article" date="2019" name="Int. J. Syst. Evol. Microbiol.">
        <title>The Global Catalogue of Microorganisms (GCM) 10K type strain sequencing project: providing services to taxonomists for standard genome sequencing and annotation.</title>
        <authorList>
            <consortium name="The Broad Institute Genomics Platform"/>
            <consortium name="The Broad Institute Genome Sequencing Center for Infectious Disease"/>
            <person name="Wu L."/>
            <person name="Ma J."/>
        </authorList>
    </citation>
    <scope>NUCLEOTIDE SEQUENCE [LARGE SCALE GENOMIC DNA]</scope>
    <source>
        <strain evidence="3">CGMCC 1.6784</strain>
    </source>
</reference>
<proteinExistence type="predicted"/>
<keyword evidence="3" id="KW-1185">Reference proteome</keyword>
<evidence type="ECO:0000313" key="3">
    <source>
        <dbReference type="Proteomes" id="UP000605099"/>
    </source>
</evidence>
<gene>
    <name evidence="2" type="ORF">GCM10011349_06000</name>
</gene>
<evidence type="ECO:0000256" key="1">
    <source>
        <dbReference type="SAM" id="MobiDB-lite"/>
    </source>
</evidence>
<dbReference type="EMBL" id="BMLK01000002">
    <property type="protein sequence ID" value="GGN42664.1"/>
    <property type="molecule type" value="Genomic_DNA"/>
</dbReference>
<organism evidence="2 3">
    <name type="scientific">Novosphingobium indicum</name>
    <dbReference type="NCBI Taxonomy" id="462949"/>
    <lineage>
        <taxon>Bacteria</taxon>
        <taxon>Pseudomonadati</taxon>
        <taxon>Pseudomonadota</taxon>
        <taxon>Alphaproteobacteria</taxon>
        <taxon>Sphingomonadales</taxon>
        <taxon>Sphingomonadaceae</taxon>
        <taxon>Novosphingobium</taxon>
    </lineage>
</organism>
<protein>
    <submittedName>
        <fullName evidence="2">Uncharacterized protein</fullName>
    </submittedName>
</protein>
<evidence type="ECO:0000313" key="2">
    <source>
        <dbReference type="EMBL" id="GGN42664.1"/>
    </source>
</evidence>
<sequence>MSTQTMLPESFTALEPFAVDWALTGSAARAARRGSSTAEERQAFYAAAAGELPRALDYLDGKGFDAFDAADERLMAMMLSLGHVALAVEQQKDAEPRHARDRAHMQITKTPAGA</sequence>
<name>A0ABQ2JCT5_9SPHN</name>
<feature type="region of interest" description="Disordered" evidence="1">
    <location>
        <begin position="92"/>
        <end position="114"/>
    </location>
</feature>
<comment type="caution">
    <text evidence="2">The sequence shown here is derived from an EMBL/GenBank/DDBJ whole genome shotgun (WGS) entry which is preliminary data.</text>
</comment>
<dbReference type="Proteomes" id="UP000605099">
    <property type="component" value="Unassembled WGS sequence"/>
</dbReference>
<accession>A0ABQ2JCT5</accession>
<dbReference type="RefSeq" id="WP_188818101.1">
    <property type="nucleotide sequence ID" value="NZ_BMLK01000002.1"/>
</dbReference>
<feature type="compositionally biased region" description="Basic and acidic residues" evidence="1">
    <location>
        <begin position="92"/>
        <end position="104"/>
    </location>
</feature>